<proteinExistence type="predicted"/>
<name>A0ABV1W1H7_9ACTN</name>
<reference evidence="2 3" key="1">
    <citation type="submission" date="2024-06" db="EMBL/GenBank/DDBJ databases">
        <title>The Natural Products Discovery Center: Release of the First 8490 Sequenced Strains for Exploring Actinobacteria Biosynthetic Diversity.</title>
        <authorList>
            <person name="Kalkreuter E."/>
            <person name="Kautsar S.A."/>
            <person name="Yang D."/>
            <person name="Bader C.D."/>
            <person name="Teijaro C.N."/>
            <person name="Fluegel L."/>
            <person name="Davis C.M."/>
            <person name="Simpson J.R."/>
            <person name="Lauterbach L."/>
            <person name="Steele A.D."/>
            <person name="Gui C."/>
            <person name="Meng S."/>
            <person name="Li G."/>
            <person name="Viehrig K."/>
            <person name="Ye F."/>
            <person name="Su P."/>
            <person name="Kiefer A.F."/>
            <person name="Nichols A."/>
            <person name="Cepeda A.J."/>
            <person name="Yan W."/>
            <person name="Fan B."/>
            <person name="Jiang Y."/>
            <person name="Adhikari A."/>
            <person name="Zheng C.-J."/>
            <person name="Schuster L."/>
            <person name="Cowan T.M."/>
            <person name="Smanski M.J."/>
            <person name="Chevrette M.G."/>
            <person name="De Carvalho L.P.S."/>
            <person name="Shen B."/>
        </authorList>
    </citation>
    <scope>NUCLEOTIDE SEQUENCE [LARGE SCALE GENOMIC DNA]</scope>
    <source>
        <strain evidence="2 3">NPDC000634</strain>
    </source>
</reference>
<dbReference type="NCBIfam" id="NF038082">
    <property type="entry name" value="phiSA1p31"/>
    <property type="match status" value="1"/>
</dbReference>
<feature type="compositionally biased region" description="Low complexity" evidence="1">
    <location>
        <begin position="138"/>
        <end position="154"/>
    </location>
</feature>
<keyword evidence="3" id="KW-1185">Reference proteome</keyword>
<organism evidence="2 3">
    <name type="scientific">Streptomyces carpinensis</name>
    <dbReference type="NCBI Taxonomy" id="66369"/>
    <lineage>
        <taxon>Bacteria</taxon>
        <taxon>Bacillati</taxon>
        <taxon>Actinomycetota</taxon>
        <taxon>Actinomycetes</taxon>
        <taxon>Kitasatosporales</taxon>
        <taxon>Streptomycetaceae</taxon>
        <taxon>Streptomyces</taxon>
    </lineage>
</organism>
<feature type="region of interest" description="Disordered" evidence="1">
    <location>
        <begin position="171"/>
        <end position="193"/>
    </location>
</feature>
<gene>
    <name evidence="2" type="ORF">ABT317_13750</name>
</gene>
<dbReference type="EMBL" id="JBEPCU010000188">
    <property type="protein sequence ID" value="MER6978047.1"/>
    <property type="molecule type" value="Genomic_DNA"/>
</dbReference>
<dbReference type="NCBIfam" id="NF038081">
    <property type="entry name" value="BN159_2729_fam"/>
    <property type="match status" value="1"/>
</dbReference>
<accession>A0ABV1W1H7</accession>
<evidence type="ECO:0000313" key="2">
    <source>
        <dbReference type="EMBL" id="MER6978047.1"/>
    </source>
</evidence>
<evidence type="ECO:0000313" key="3">
    <source>
        <dbReference type="Proteomes" id="UP001458415"/>
    </source>
</evidence>
<dbReference type="Proteomes" id="UP001458415">
    <property type="component" value="Unassembled WGS sequence"/>
</dbReference>
<evidence type="ECO:0000256" key="1">
    <source>
        <dbReference type="SAM" id="MobiDB-lite"/>
    </source>
</evidence>
<comment type="caution">
    <text evidence="2">The sequence shown here is derived from an EMBL/GenBank/DDBJ whole genome shotgun (WGS) entry which is preliminary data.</text>
</comment>
<feature type="region of interest" description="Disordered" evidence="1">
    <location>
        <begin position="121"/>
        <end position="154"/>
    </location>
</feature>
<sequence>MTTVPGNRMDVEQELTARLSELAHAFIADLNAQGRLVETGGAEALRQLREQNRTQHSATEAETGGAEAIEAAAHPAPAASALWEAITAPRTGEDTPAASETPQPLDMLSLSDTAHTSADVLDSCDAPADAPAPPDPVPAQQAAPPDPAAVHQATAVDPAPVQQAAAIAPVPGQSTGAQEPHTAQEDQEQSKAAVTAARLRAENAGRLEVTQIASDDERVTVHIHALSLGDWEYWLTAIGAPLNAPTHRSGWAQSAIGHLDGVEVHLTAEAVPRLLEEAAQRATEPFCLGGRIYDLALGHTDRHGQTWHYQGQRQEDDTPLFTLGGTSGPSYPLTSIVTANGPLAPTAATPENTDTC</sequence>
<protein>
    <submittedName>
        <fullName evidence="2">BN159_2729 family protein</fullName>
    </submittedName>
</protein>